<sequence length="63" mass="7068">MGIKLGGSNKLIEPNNCSIFVFCLSNLVFSSKSAAFHNLFVNNLLKGFLHKEKRMRNKLGGRQ</sequence>
<keyword evidence="2" id="KW-1185">Reference proteome</keyword>
<dbReference type="EMBL" id="BJUM01000017">
    <property type="protein sequence ID" value="GEK55237.1"/>
    <property type="molecule type" value="Genomic_DNA"/>
</dbReference>
<name>A0A510XXH3_9GAMM</name>
<comment type="caution">
    <text evidence="1">The sequence shown here is derived from an EMBL/GenBank/DDBJ whole genome shotgun (WGS) entry which is preliminary data.</text>
</comment>
<gene>
    <name evidence="1" type="ORF">PES01_20820</name>
</gene>
<dbReference type="AlphaFoldDB" id="A0A510XXH3"/>
<dbReference type="Proteomes" id="UP000321419">
    <property type="component" value="Unassembled WGS sequence"/>
</dbReference>
<proteinExistence type="predicted"/>
<organism evidence="1 2">
    <name type="scientific">Pseudoalteromonas espejiana</name>
    <dbReference type="NCBI Taxonomy" id="28107"/>
    <lineage>
        <taxon>Bacteria</taxon>
        <taxon>Pseudomonadati</taxon>
        <taxon>Pseudomonadota</taxon>
        <taxon>Gammaproteobacteria</taxon>
        <taxon>Alteromonadales</taxon>
        <taxon>Pseudoalteromonadaceae</taxon>
        <taxon>Pseudoalteromonas</taxon>
    </lineage>
</organism>
<accession>A0A510XXH3</accession>
<evidence type="ECO:0000313" key="1">
    <source>
        <dbReference type="EMBL" id="GEK55237.1"/>
    </source>
</evidence>
<evidence type="ECO:0000313" key="2">
    <source>
        <dbReference type="Proteomes" id="UP000321419"/>
    </source>
</evidence>
<protein>
    <submittedName>
        <fullName evidence="1">Uncharacterized protein</fullName>
    </submittedName>
</protein>
<reference evidence="1 2" key="1">
    <citation type="submission" date="2019-07" db="EMBL/GenBank/DDBJ databases">
        <title>Whole genome shotgun sequence of Pseudoalteromonas espejiana NBRC 102222.</title>
        <authorList>
            <person name="Hosoyama A."/>
            <person name="Uohara A."/>
            <person name="Ohji S."/>
            <person name="Ichikawa N."/>
        </authorList>
    </citation>
    <scope>NUCLEOTIDE SEQUENCE [LARGE SCALE GENOMIC DNA]</scope>
    <source>
        <strain evidence="1 2">NBRC 102222</strain>
    </source>
</reference>